<accession>A0A3D9YWD9</accession>
<dbReference type="Proteomes" id="UP000256900">
    <property type="component" value="Unassembled WGS sequence"/>
</dbReference>
<dbReference type="Pfam" id="PF12599">
    <property type="entry name" value="DUF3768"/>
    <property type="match status" value="1"/>
</dbReference>
<dbReference type="EMBL" id="QUMO01000003">
    <property type="protein sequence ID" value="REF85883.1"/>
    <property type="molecule type" value="Genomic_DNA"/>
</dbReference>
<keyword evidence="2" id="KW-1185">Reference proteome</keyword>
<dbReference type="AlphaFoldDB" id="A0A3D9YWD9"/>
<name>A0A3D9YWD9_9HYPH</name>
<protein>
    <submittedName>
        <fullName evidence="1">Uncharacterized protein DUF3768</fullName>
    </submittedName>
</protein>
<evidence type="ECO:0000313" key="1">
    <source>
        <dbReference type="EMBL" id="REF85883.1"/>
    </source>
</evidence>
<dbReference type="RefSeq" id="WP_115836484.1">
    <property type="nucleotide sequence ID" value="NZ_CP025086.1"/>
</dbReference>
<organism evidence="1 2">
    <name type="scientific">Methylovirgula ligni</name>
    <dbReference type="NCBI Taxonomy" id="569860"/>
    <lineage>
        <taxon>Bacteria</taxon>
        <taxon>Pseudomonadati</taxon>
        <taxon>Pseudomonadota</taxon>
        <taxon>Alphaproteobacteria</taxon>
        <taxon>Hyphomicrobiales</taxon>
        <taxon>Beijerinckiaceae</taxon>
        <taxon>Methylovirgula</taxon>
    </lineage>
</organism>
<dbReference type="InterPro" id="IPR022243">
    <property type="entry name" value="DUF3768"/>
</dbReference>
<proteinExistence type="predicted"/>
<comment type="caution">
    <text evidence="1">The sequence shown here is derived from an EMBL/GenBank/DDBJ whole genome shotgun (WGS) entry which is preliminary data.</text>
</comment>
<sequence length="115" mass="12777">MTNTDSHQNATAEIRRLNDQLRTTFVGGAILITPGVESLTISQRSALLALIRSFEAFTAGDDPYGEHDFGAVDFEGSKFFFKIDYYDLVMEAGSPDPADPSCTRRVMTIMRADEY</sequence>
<gene>
    <name evidence="1" type="ORF">DES32_1921</name>
</gene>
<evidence type="ECO:0000313" key="2">
    <source>
        <dbReference type="Proteomes" id="UP000256900"/>
    </source>
</evidence>
<reference evidence="1 2" key="1">
    <citation type="submission" date="2018-08" db="EMBL/GenBank/DDBJ databases">
        <title>Genomic Encyclopedia of Type Strains, Phase IV (KMG-IV): sequencing the most valuable type-strain genomes for metagenomic binning, comparative biology and taxonomic classification.</title>
        <authorList>
            <person name="Goeker M."/>
        </authorList>
    </citation>
    <scope>NUCLEOTIDE SEQUENCE [LARGE SCALE GENOMIC DNA]</scope>
    <source>
        <strain evidence="1 2">BW863</strain>
    </source>
</reference>
<dbReference type="OrthoDB" id="1495368at2"/>